<dbReference type="RefSeq" id="WP_074946906.1">
    <property type="nucleotide sequence ID" value="NZ_FNUC01000004.1"/>
</dbReference>
<protein>
    <submittedName>
        <fullName evidence="10">Multiple sugar transport system permease protein</fullName>
    </submittedName>
</protein>
<reference evidence="11" key="1">
    <citation type="submission" date="2016-10" db="EMBL/GenBank/DDBJ databases">
        <authorList>
            <person name="Varghese N."/>
            <person name="Submissions S."/>
        </authorList>
    </citation>
    <scope>NUCLEOTIDE SEQUENCE [LARGE SCALE GENOMIC DNA]</scope>
    <source>
        <strain evidence="11">DSM 45237</strain>
    </source>
</reference>
<feature type="transmembrane region" description="Helical" evidence="7">
    <location>
        <begin position="264"/>
        <end position="285"/>
    </location>
</feature>
<evidence type="ECO:0000256" key="7">
    <source>
        <dbReference type="RuleBase" id="RU363032"/>
    </source>
</evidence>
<proteinExistence type="inferred from homology"/>
<dbReference type="STRING" id="561176.SAMN04488561_6911"/>
<evidence type="ECO:0000256" key="3">
    <source>
        <dbReference type="ARBA" id="ARBA00022475"/>
    </source>
</evidence>
<dbReference type="OrthoDB" id="2063054at2"/>
<dbReference type="CDD" id="cd06261">
    <property type="entry name" value="TM_PBP2"/>
    <property type="match status" value="1"/>
</dbReference>
<dbReference type="AlphaFoldDB" id="A0A1H5PYA7"/>
<keyword evidence="5 7" id="KW-1133">Transmembrane helix</keyword>
<dbReference type="Proteomes" id="UP000181980">
    <property type="component" value="Unassembled WGS sequence"/>
</dbReference>
<feature type="transmembrane region" description="Helical" evidence="7">
    <location>
        <begin position="166"/>
        <end position="186"/>
    </location>
</feature>
<comment type="similarity">
    <text evidence="7">Belongs to the binding-protein-dependent transport system permease family.</text>
</comment>
<keyword evidence="6 7" id="KW-0472">Membrane</keyword>
<name>A0A1H5PYA7_9ACTN</name>
<evidence type="ECO:0000313" key="10">
    <source>
        <dbReference type="EMBL" id="SEF18840.1"/>
    </source>
</evidence>
<feature type="region of interest" description="Disordered" evidence="8">
    <location>
        <begin position="1"/>
        <end position="31"/>
    </location>
</feature>
<evidence type="ECO:0000256" key="6">
    <source>
        <dbReference type="ARBA" id="ARBA00023136"/>
    </source>
</evidence>
<keyword evidence="11" id="KW-1185">Reference proteome</keyword>
<keyword evidence="4 7" id="KW-0812">Transmembrane</keyword>
<feature type="transmembrane region" description="Helical" evidence="7">
    <location>
        <begin position="132"/>
        <end position="154"/>
    </location>
</feature>
<dbReference type="Pfam" id="PF00528">
    <property type="entry name" value="BPD_transp_1"/>
    <property type="match status" value="1"/>
</dbReference>
<evidence type="ECO:0000313" key="11">
    <source>
        <dbReference type="Proteomes" id="UP000181980"/>
    </source>
</evidence>
<organism evidence="10 11">
    <name type="scientific">Jiangella alba</name>
    <dbReference type="NCBI Taxonomy" id="561176"/>
    <lineage>
        <taxon>Bacteria</taxon>
        <taxon>Bacillati</taxon>
        <taxon>Actinomycetota</taxon>
        <taxon>Actinomycetes</taxon>
        <taxon>Jiangellales</taxon>
        <taxon>Jiangellaceae</taxon>
        <taxon>Jiangella</taxon>
    </lineage>
</organism>
<dbReference type="PANTHER" id="PTHR43744:SF12">
    <property type="entry name" value="ABC TRANSPORTER PERMEASE PROTEIN MG189-RELATED"/>
    <property type="match status" value="1"/>
</dbReference>
<accession>A0A1H5PYA7</accession>
<evidence type="ECO:0000256" key="8">
    <source>
        <dbReference type="SAM" id="MobiDB-lite"/>
    </source>
</evidence>
<evidence type="ECO:0000256" key="5">
    <source>
        <dbReference type="ARBA" id="ARBA00022989"/>
    </source>
</evidence>
<dbReference type="GO" id="GO:0055085">
    <property type="term" value="P:transmembrane transport"/>
    <property type="evidence" value="ECO:0007669"/>
    <property type="project" value="InterPro"/>
</dbReference>
<dbReference type="Gene3D" id="1.10.3720.10">
    <property type="entry name" value="MetI-like"/>
    <property type="match status" value="1"/>
</dbReference>
<evidence type="ECO:0000259" key="9">
    <source>
        <dbReference type="PROSITE" id="PS50928"/>
    </source>
</evidence>
<dbReference type="PROSITE" id="PS50928">
    <property type="entry name" value="ABC_TM1"/>
    <property type="match status" value="1"/>
</dbReference>
<feature type="transmembrane region" description="Helical" evidence="7">
    <location>
        <begin position="37"/>
        <end position="62"/>
    </location>
</feature>
<dbReference type="EMBL" id="FNUC01000004">
    <property type="protein sequence ID" value="SEF18840.1"/>
    <property type="molecule type" value="Genomic_DNA"/>
</dbReference>
<comment type="subcellular location">
    <subcellularLocation>
        <location evidence="1 7">Cell membrane</location>
        <topology evidence="1 7">Multi-pass membrane protein</topology>
    </subcellularLocation>
</comment>
<feature type="transmembrane region" description="Helical" evidence="7">
    <location>
        <begin position="207"/>
        <end position="232"/>
    </location>
</feature>
<feature type="transmembrane region" description="Helical" evidence="7">
    <location>
        <begin position="101"/>
        <end position="123"/>
    </location>
</feature>
<dbReference type="InterPro" id="IPR035906">
    <property type="entry name" value="MetI-like_sf"/>
</dbReference>
<evidence type="ECO:0000256" key="2">
    <source>
        <dbReference type="ARBA" id="ARBA00022448"/>
    </source>
</evidence>
<feature type="compositionally biased region" description="Low complexity" evidence="8">
    <location>
        <begin position="13"/>
        <end position="25"/>
    </location>
</feature>
<keyword evidence="10" id="KW-0762">Sugar transport</keyword>
<evidence type="ECO:0000256" key="4">
    <source>
        <dbReference type="ARBA" id="ARBA00022692"/>
    </source>
</evidence>
<keyword evidence="2 7" id="KW-0813">Transport</keyword>
<evidence type="ECO:0000256" key="1">
    <source>
        <dbReference type="ARBA" id="ARBA00004651"/>
    </source>
</evidence>
<dbReference type="GO" id="GO:0005886">
    <property type="term" value="C:plasma membrane"/>
    <property type="evidence" value="ECO:0007669"/>
    <property type="project" value="UniProtKB-SubCell"/>
</dbReference>
<dbReference type="InterPro" id="IPR000515">
    <property type="entry name" value="MetI-like"/>
</dbReference>
<feature type="domain" description="ABC transmembrane type-1" evidence="9">
    <location>
        <begin position="97"/>
        <end position="285"/>
    </location>
</feature>
<dbReference type="SUPFAM" id="SSF161098">
    <property type="entry name" value="MetI-like"/>
    <property type="match status" value="1"/>
</dbReference>
<keyword evidence="3" id="KW-1003">Cell membrane</keyword>
<dbReference type="PANTHER" id="PTHR43744">
    <property type="entry name" value="ABC TRANSPORTER PERMEASE PROTEIN MG189-RELATED-RELATED"/>
    <property type="match status" value="1"/>
</dbReference>
<sequence length="299" mass="33113">MSAPVNLDETLERSPAQAPPAARAGRSGRRGRRRRPAWMHVPLIVLAFATAFPFYAMVVLALQPGKPIDLPGSLLPSSISFDAFGEALGSDRTAGWAWNSAVYSIVSVVLVLLLASMAGYAFAKKRFFGREVIFWVFIATMMIPGHLTLIPLFITISELNGLDTMWGLIVPTLANAQAMFLMRQFIQEIPDELIDAARIDGAGELRIYWSIILPQTKPIMATLGTFVFLWHWNDFLWPLVSMRSPENYVLTVGLNSIQEQNVPLATVMAAAAVTFVPTLLVFLLLQRFFVRGVMMSGLK</sequence>
<gene>
    <name evidence="10" type="ORF">SAMN04488561_6911</name>
</gene>